<accession>A0ABS6ERW2</accession>
<keyword evidence="3" id="KW-1185">Reference proteome</keyword>
<dbReference type="EMBL" id="JAHLQI010000001">
    <property type="protein sequence ID" value="MBU5489595.1"/>
    <property type="molecule type" value="Genomic_DNA"/>
</dbReference>
<protein>
    <submittedName>
        <fullName evidence="2">Uncharacterized protein</fullName>
    </submittedName>
</protein>
<dbReference type="RefSeq" id="WP_216469187.1">
    <property type="nucleotide sequence ID" value="NZ_JAHLQI010000001.1"/>
</dbReference>
<gene>
    <name evidence="2" type="ORF">KQI75_02965</name>
</gene>
<comment type="caution">
    <text evidence="2">The sequence shown here is derived from an EMBL/GenBank/DDBJ whole genome shotgun (WGS) entry which is preliminary data.</text>
</comment>
<evidence type="ECO:0000256" key="1">
    <source>
        <dbReference type="SAM" id="MobiDB-lite"/>
    </source>
</evidence>
<evidence type="ECO:0000313" key="2">
    <source>
        <dbReference type="EMBL" id="MBU5489595.1"/>
    </source>
</evidence>
<name>A0ABS6ERW2_9FIRM</name>
<dbReference type="Proteomes" id="UP000783588">
    <property type="component" value="Unassembled WGS sequence"/>
</dbReference>
<sequence length="54" mass="6186">MDQNYLNDADENLKFIRCAKFMFDMMQKYSDAYTNDSCSTSDSSPDSDKAAVQK</sequence>
<proteinExistence type="predicted"/>
<organism evidence="2 3">
    <name type="scientific">Butyricicoccus intestinisimiae</name>
    <dbReference type="NCBI Taxonomy" id="2841509"/>
    <lineage>
        <taxon>Bacteria</taxon>
        <taxon>Bacillati</taxon>
        <taxon>Bacillota</taxon>
        <taxon>Clostridia</taxon>
        <taxon>Eubacteriales</taxon>
        <taxon>Butyricicoccaceae</taxon>
        <taxon>Butyricicoccus</taxon>
    </lineage>
</organism>
<reference evidence="2 3" key="1">
    <citation type="submission" date="2021-06" db="EMBL/GenBank/DDBJ databases">
        <authorList>
            <person name="Sun Q."/>
            <person name="Li D."/>
        </authorList>
    </citation>
    <scope>NUCLEOTIDE SEQUENCE [LARGE SCALE GENOMIC DNA]</scope>
    <source>
        <strain evidence="2 3">MSJd-7</strain>
    </source>
</reference>
<feature type="region of interest" description="Disordered" evidence="1">
    <location>
        <begin position="33"/>
        <end position="54"/>
    </location>
</feature>
<evidence type="ECO:0000313" key="3">
    <source>
        <dbReference type="Proteomes" id="UP000783588"/>
    </source>
</evidence>